<dbReference type="GO" id="GO:0005737">
    <property type="term" value="C:cytoplasm"/>
    <property type="evidence" value="ECO:0007669"/>
    <property type="project" value="UniProtKB-SubCell"/>
</dbReference>
<dbReference type="InterPro" id="IPR023562">
    <property type="entry name" value="ClpP/TepA"/>
</dbReference>
<sequence length="217" mass="24128">MLRHRLDDDDDDDDDDQPGERREKQDEEKGEGLGLPQTGAIDKLYFKSRTVIVAGTINDKLAQRTVAHLLALAEESDAPINMLISSPGGHVESGDMIHDVIRFIRPVVRTIGSGWVASAGALIFIGAQRENRYCLPNTRFLLHQPSGGIGGTSSDMMIQAEQIRQMRDRLNKIFSEATGQPIERIEKDTARDFWLTTQEALDYGLLGKIIRTVDDLG</sequence>
<dbReference type="PANTHER" id="PTHR10381">
    <property type="entry name" value="ATP-DEPENDENT CLP PROTEASE PROTEOLYTIC SUBUNIT"/>
    <property type="match status" value="1"/>
</dbReference>
<keyword evidence="5 7" id="KW-0720">Serine protease</keyword>
<dbReference type="PROSITE" id="PS00382">
    <property type="entry name" value="CLP_PROTEASE_HIS"/>
    <property type="match status" value="1"/>
</dbReference>
<accession>A0A344PHT4</accession>
<keyword evidence="3 7" id="KW-0645">Protease</keyword>
<dbReference type="OrthoDB" id="9802800at2"/>
<dbReference type="AlphaFoldDB" id="A0A344PHT4"/>
<dbReference type="GO" id="GO:0051117">
    <property type="term" value="F:ATPase binding"/>
    <property type="evidence" value="ECO:0007669"/>
    <property type="project" value="TreeGrafter"/>
</dbReference>
<proteinExistence type="inferred from homology"/>
<comment type="function">
    <text evidence="7">Cleaves peptides in various proteins in a process that requires ATP hydrolysis. Has a chymotrypsin-like activity. Plays a major role in the degradation of misfolded proteins.</text>
</comment>
<dbReference type="InterPro" id="IPR033135">
    <property type="entry name" value="ClpP_His_AS"/>
</dbReference>
<evidence type="ECO:0000313" key="12">
    <source>
        <dbReference type="Proteomes" id="UP000252023"/>
    </source>
</evidence>
<comment type="catalytic activity">
    <reaction evidence="6 7 8">
        <text>Hydrolysis of proteins to small peptides in the presence of ATP and magnesium. alpha-casein is the usual test substrate. In the absence of ATP, only oligopeptides shorter than five residues are hydrolyzed (such as succinyl-Leu-Tyr-|-NHMec, and Leu-Tyr-Leu-|-Tyr-Trp, in which cleavage of the -Tyr-|-Leu- and -Tyr-|-Trp bonds also occurs).</text>
        <dbReference type="EC" id="3.4.21.92"/>
    </reaction>
</comment>
<comment type="similarity">
    <text evidence="1 7 9">Belongs to the peptidase S14 family.</text>
</comment>
<dbReference type="HAMAP" id="MF_00444">
    <property type="entry name" value="ClpP"/>
    <property type="match status" value="1"/>
</dbReference>
<evidence type="ECO:0000256" key="6">
    <source>
        <dbReference type="ARBA" id="ARBA00034021"/>
    </source>
</evidence>
<evidence type="ECO:0000256" key="1">
    <source>
        <dbReference type="ARBA" id="ARBA00007039"/>
    </source>
</evidence>
<dbReference type="GO" id="GO:0004252">
    <property type="term" value="F:serine-type endopeptidase activity"/>
    <property type="evidence" value="ECO:0007669"/>
    <property type="project" value="UniProtKB-UniRule"/>
</dbReference>
<evidence type="ECO:0000313" key="11">
    <source>
        <dbReference type="EMBL" id="AXC48939.1"/>
    </source>
</evidence>
<feature type="active site" description="Nucleophile" evidence="7">
    <location>
        <position position="118"/>
    </location>
</feature>
<dbReference type="Pfam" id="PF00574">
    <property type="entry name" value="CLP_protease"/>
    <property type="match status" value="1"/>
</dbReference>
<dbReference type="EC" id="3.4.21.92" evidence="7"/>
<dbReference type="Gene3D" id="3.90.226.10">
    <property type="entry name" value="2-enoyl-CoA Hydratase, Chain A, domain 1"/>
    <property type="match status" value="1"/>
</dbReference>
<evidence type="ECO:0000256" key="4">
    <source>
        <dbReference type="ARBA" id="ARBA00022801"/>
    </source>
</evidence>
<dbReference type="PRINTS" id="PR00127">
    <property type="entry name" value="CLPPROTEASEP"/>
</dbReference>
<feature type="compositionally biased region" description="Basic and acidic residues" evidence="10">
    <location>
        <begin position="18"/>
        <end position="31"/>
    </location>
</feature>
<comment type="subunit">
    <text evidence="7">Fourteen ClpP subunits assemble into 2 heptameric rings which stack back to back to give a disk-like structure with a central cavity, resembling the structure of eukaryotic proteasomes.</text>
</comment>
<dbReference type="GO" id="GO:0006515">
    <property type="term" value="P:protein quality control for misfolded or incompletely synthesized proteins"/>
    <property type="evidence" value="ECO:0007669"/>
    <property type="project" value="TreeGrafter"/>
</dbReference>
<dbReference type="EMBL" id="CP030918">
    <property type="protein sequence ID" value="AXC48939.1"/>
    <property type="molecule type" value="Genomic_DNA"/>
</dbReference>
<dbReference type="GO" id="GO:0009368">
    <property type="term" value="C:endopeptidase Clp complex"/>
    <property type="evidence" value="ECO:0007669"/>
    <property type="project" value="TreeGrafter"/>
</dbReference>
<gene>
    <name evidence="7" type="primary">clpP</name>
    <name evidence="11" type="ORF">DRW48_03790</name>
</gene>
<dbReference type="RefSeq" id="WP_114075258.1">
    <property type="nucleotide sequence ID" value="NZ_CP030918.1"/>
</dbReference>
<organism evidence="11 12">
    <name type="scientific">Paracoccus suum</name>
    <dbReference type="NCBI Taxonomy" id="2259340"/>
    <lineage>
        <taxon>Bacteria</taxon>
        <taxon>Pseudomonadati</taxon>
        <taxon>Pseudomonadota</taxon>
        <taxon>Alphaproteobacteria</taxon>
        <taxon>Rhodobacterales</taxon>
        <taxon>Paracoccaceae</taxon>
        <taxon>Paracoccus</taxon>
    </lineage>
</organism>
<dbReference type="CDD" id="cd07017">
    <property type="entry name" value="S14_ClpP_2"/>
    <property type="match status" value="1"/>
</dbReference>
<reference evidence="12" key="1">
    <citation type="submission" date="2018-07" db="EMBL/GenBank/DDBJ databases">
        <title>Genome sequencing of Paracoccus sp. SC2-6.</title>
        <authorList>
            <person name="Heo J."/>
            <person name="Kim S.-J."/>
            <person name="Kwon S.-W."/>
        </authorList>
    </citation>
    <scope>NUCLEOTIDE SEQUENCE [LARGE SCALE GENOMIC DNA]</scope>
    <source>
        <strain evidence="12">SC2-6</strain>
    </source>
</reference>
<name>A0A344PHT4_9RHOB</name>
<evidence type="ECO:0000256" key="2">
    <source>
        <dbReference type="ARBA" id="ARBA00022490"/>
    </source>
</evidence>
<dbReference type="PANTHER" id="PTHR10381:SF70">
    <property type="entry name" value="ATP-DEPENDENT CLP PROTEASE PROTEOLYTIC SUBUNIT"/>
    <property type="match status" value="1"/>
</dbReference>
<dbReference type="KEGG" id="pars:DRW48_03790"/>
<keyword evidence="2 7" id="KW-0963">Cytoplasm</keyword>
<keyword evidence="4 7" id="KW-0378">Hydrolase</keyword>
<feature type="region of interest" description="Disordered" evidence="10">
    <location>
        <begin position="1"/>
        <end position="36"/>
    </location>
</feature>
<protein>
    <recommendedName>
        <fullName evidence="7 9">ATP-dependent Clp protease proteolytic subunit</fullName>
        <ecNumber evidence="7">3.4.21.92</ecNumber>
    </recommendedName>
    <alternativeName>
        <fullName evidence="7">Endopeptidase Clp</fullName>
    </alternativeName>
</protein>
<keyword evidence="12" id="KW-1185">Reference proteome</keyword>
<evidence type="ECO:0000256" key="7">
    <source>
        <dbReference type="HAMAP-Rule" id="MF_00444"/>
    </source>
</evidence>
<dbReference type="SUPFAM" id="SSF52096">
    <property type="entry name" value="ClpP/crotonase"/>
    <property type="match status" value="1"/>
</dbReference>
<dbReference type="Proteomes" id="UP000252023">
    <property type="component" value="Chromosome"/>
</dbReference>
<evidence type="ECO:0000256" key="10">
    <source>
        <dbReference type="SAM" id="MobiDB-lite"/>
    </source>
</evidence>
<evidence type="ECO:0000256" key="3">
    <source>
        <dbReference type="ARBA" id="ARBA00022670"/>
    </source>
</evidence>
<dbReference type="NCBIfam" id="NF009205">
    <property type="entry name" value="PRK12553.1"/>
    <property type="match status" value="1"/>
</dbReference>
<evidence type="ECO:0000256" key="9">
    <source>
        <dbReference type="RuleBase" id="RU003567"/>
    </source>
</evidence>
<feature type="compositionally biased region" description="Acidic residues" evidence="10">
    <location>
        <begin position="8"/>
        <end position="17"/>
    </location>
</feature>
<dbReference type="InterPro" id="IPR001907">
    <property type="entry name" value="ClpP"/>
</dbReference>
<evidence type="ECO:0000256" key="8">
    <source>
        <dbReference type="PROSITE-ProRule" id="PRU10086"/>
    </source>
</evidence>
<feature type="active site" evidence="7 8">
    <location>
        <position position="143"/>
    </location>
</feature>
<dbReference type="InterPro" id="IPR029045">
    <property type="entry name" value="ClpP/crotonase-like_dom_sf"/>
</dbReference>
<comment type="subcellular location">
    <subcellularLocation>
        <location evidence="7">Cytoplasm</location>
    </subcellularLocation>
</comment>
<dbReference type="GO" id="GO:0004176">
    <property type="term" value="F:ATP-dependent peptidase activity"/>
    <property type="evidence" value="ECO:0007669"/>
    <property type="project" value="InterPro"/>
</dbReference>
<evidence type="ECO:0000256" key="5">
    <source>
        <dbReference type="ARBA" id="ARBA00022825"/>
    </source>
</evidence>